<feature type="transmembrane region" description="Helical" evidence="14">
    <location>
        <begin position="41"/>
        <end position="64"/>
    </location>
</feature>
<dbReference type="Proteomes" id="UP000461880">
    <property type="component" value="Unassembled WGS sequence"/>
</dbReference>
<gene>
    <name evidence="15" type="ORF">FYJ51_05470</name>
</gene>
<keyword evidence="4" id="KW-1003">Cell membrane</keyword>
<evidence type="ECO:0000256" key="1">
    <source>
        <dbReference type="ARBA" id="ARBA00004651"/>
    </source>
</evidence>
<dbReference type="GO" id="GO:0005886">
    <property type="term" value="C:plasma membrane"/>
    <property type="evidence" value="ECO:0007669"/>
    <property type="project" value="UniProtKB-SubCell"/>
</dbReference>
<evidence type="ECO:0000256" key="6">
    <source>
        <dbReference type="ARBA" id="ARBA00022683"/>
    </source>
</evidence>
<feature type="transmembrane region" description="Helical" evidence="14">
    <location>
        <begin position="143"/>
        <end position="166"/>
    </location>
</feature>
<feature type="transmembrane region" description="Helical" evidence="14">
    <location>
        <begin position="118"/>
        <end position="137"/>
    </location>
</feature>
<keyword evidence="9 14" id="KW-0472">Membrane</keyword>
<evidence type="ECO:0000256" key="4">
    <source>
        <dbReference type="ARBA" id="ARBA00022475"/>
    </source>
</evidence>
<comment type="function">
    <text evidence="10">The phosphoenolpyruvate-dependent sugar phosphotransferase system (sugar PTS), a major carbohydrate active transport system, catalyzes the phosphorylation of incoming sugar substrates concomitantly with their translocation across the cell membrane. The enzyme II UlaABC PTS system is involved in ascorbate transport.</text>
</comment>
<dbReference type="AlphaFoldDB" id="A0A7X2NRZ8"/>
<keyword evidence="6" id="KW-0598">Phosphotransferase system</keyword>
<name>A0A7X2NRZ8_9FIRM</name>
<evidence type="ECO:0000256" key="12">
    <source>
        <dbReference type="ARBA" id="ARBA00039702"/>
    </source>
</evidence>
<feature type="transmembrane region" description="Helical" evidence="14">
    <location>
        <begin position="84"/>
        <end position="111"/>
    </location>
</feature>
<comment type="similarity">
    <text evidence="11">Belongs to the UlaA family.</text>
</comment>
<evidence type="ECO:0000256" key="10">
    <source>
        <dbReference type="ARBA" id="ARBA00037387"/>
    </source>
</evidence>
<keyword evidence="16" id="KW-1185">Reference proteome</keyword>
<dbReference type="NCBIfam" id="NF009553">
    <property type="entry name" value="PRK12997.1-5"/>
    <property type="match status" value="1"/>
</dbReference>
<feature type="transmembrane region" description="Helical" evidence="14">
    <location>
        <begin position="307"/>
        <end position="332"/>
    </location>
</feature>
<evidence type="ECO:0000256" key="2">
    <source>
        <dbReference type="ARBA" id="ARBA00011738"/>
    </source>
</evidence>
<keyword evidence="5" id="KW-0762">Sugar transport</keyword>
<evidence type="ECO:0000256" key="7">
    <source>
        <dbReference type="ARBA" id="ARBA00022692"/>
    </source>
</evidence>
<feature type="transmembrane region" description="Helical" evidence="14">
    <location>
        <begin position="223"/>
        <end position="242"/>
    </location>
</feature>
<feature type="transmembrane region" description="Helical" evidence="14">
    <location>
        <begin position="369"/>
        <end position="388"/>
    </location>
</feature>
<dbReference type="GO" id="GO:0009401">
    <property type="term" value="P:phosphoenolpyruvate-dependent sugar phosphotransferase system"/>
    <property type="evidence" value="ECO:0007669"/>
    <property type="project" value="UniProtKB-KW"/>
</dbReference>
<evidence type="ECO:0000256" key="3">
    <source>
        <dbReference type="ARBA" id="ARBA00022448"/>
    </source>
</evidence>
<keyword evidence="3" id="KW-0813">Transport</keyword>
<comment type="caution">
    <text evidence="15">The sequence shown here is derived from an EMBL/GenBank/DDBJ whole genome shotgun (WGS) entry which is preliminary data.</text>
</comment>
<comment type="subcellular location">
    <subcellularLocation>
        <location evidence="1">Cell membrane</location>
        <topology evidence="1">Multi-pass membrane protein</topology>
    </subcellularLocation>
</comment>
<evidence type="ECO:0000256" key="8">
    <source>
        <dbReference type="ARBA" id="ARBA00022989"/>
    </source>
</evidence>
<organism evidence="15 16">
    <name type="scientific">Stecheria intestinalis</name>
    <dbReference type="NCBI Taxonomy" id="2606630"/>
    <lineage>
        <taxon>Bacteria</taxon>
        <taxon>Bacillati</taxon>
        <taxon>Bacillota</taxon>
        <taxon>Erysipelotrichia</taxon>
        <taxon>Erysipelotrichales</taxon>
        <taxon>Erysipelotrichaceae</taxon>
        <taxon>Stecheria</taxon>
    </lineage>
</organism>
<evidence type="ECO:0000313" key="15">
    <source>
        <dbReference type="EMBL" id="MSS58350.1"/>
    </source>
</evidence>
<feature type="transmembrane region" description="Helical" evidence="14">
    <location>
        <begin position="338"/>
        <end position="357"/>
    </location>
</feature>
<dbReference type="PANTHER" id="PTHR33843:SF4">
    <property type="entry name" value="ASCORBATE-SPECIFIC PTS SYSTEM EIIC COMPONENT"/>
    <property type="match status" value="1"/>
</dbReference>
<dbReference type="EMBL" id="VUMN01000010">
    <property type="protein sequence ID" value="MSS58350.1"/>
    <property type="molecule type" value="Genomic_DNA"/>
</dbReference>
<evidence type="ECO:0000313" key="16">
    <source>
        <dbReference type="Proteomes" id="UP000461880"/>
    </source>
</evidence>
<keyword evidence="8 14" id="KW-1133">Transmembrane helix</keyword>
<evidence type="ECO:0000256" key="5">
    <source>
        <dbReference type="ARBA" id="ARBA00022597"/>
    </source>
</evidence>
<protein>
    <recommendedName>
        <fullName evidence="12">Ascorbate-specific PTS system EIIC component</fullName>
    </recommendedName>
    <alternativeName>
        <fullName evidence="13">Ascorbate-specific permease IIC component UlaA</fullName>
    </alternativeName>
</protein>
<feature type="transmembrane region" description="Helical" evidence="14">
    <location>
        <begin position="6"/>
        <end position="29"/>
    </location>
</feature>
<feature type="transmembrane region" description="Helical" evidence="14">
    <location>
        <begin position="400"/>
        <end position="422"/>
    </location>
</feature>
<dbReference type="InterPro" id="IPR051562">
    <property type="entry name" value="Ascorbate-PTS_EIIC"/>
</dbReference>
<dbReference type="InterPro" id="IPR004703">
    <property type="entry name" value="PTS_sugar-sp_permease"/>
</dbReference>
<evidence type="ECO:0000256" key="11">
    <source>
        <dbReference type="ARBA" id="ARBA00038218"/>
    </source>
</evidence>
<proteinExistence type="inferred from homology"/>
<dbReference type="Pfam" id="PF03611">
    <property type="entry name" value="EIIC-GAT"/>
    <property type="match status" value="1"/>
</dbReference>
<dbReference type="PANTHER" id="PTHR33843">
    <property type="entry name" value="ASCORBATE-SPECIFIC PTS SYSTEM EIIC COMPONENT"/>
    <property type="match status" value="1"/>
</dbReference>
<sequence length="424" mass="45140">MAVINAIVSVLSQPAVVLAIVAALGLILLKKSASQVIIGTIKTLLGFLMLNAGSSIICTALTSFSNVFTEAFHLAGFVAEDNALAAAVQSVLGFETSMIMVLAFVINLLIARFSKWKYVFLTGHMMFSFAATMAIVLDQMGLNGWPAIIIGSLVQGVSQVLFPALAQPFMRQLTGKNEVAFGFWGSGLVWACGWIGGKLGNKEESAEDMKVSDKWSFLKDMSVLMSMVMILVYLITFLYAGSDVVSQYSGGVNYIQYAIDQALQFVVGTLVLLQGVRMFLGELVPAFKGISTKLIPGAIPALDIPILYAYGPVSTTIGFVFSLLGGLLATALSTKMSAVILPSVIGLYFMGAGAGVFGNKLGGRRGAMIAGFLLGFLFSIIPVIFYNWVDLSVYGIQGLWFASTDAILVLVIMRLVGMLFGAGL</sequence>
<feature type="transmembrane region" description="Helical" evidence="14">
    <location>
        <begin position="262"/>
        <end position="287"/>
    </location>
</feature>
<reference evidence="15 16" key="1">
    <citation type="submission" date="2019-08" db="EMBL/GenBank/DDBJ databases">
        <title>In-depth cultivation of the pig gut microbiome towards novel bacterial diversity and tailored functional studies.</title>
        <authorList>
            <person name="Wylensek D."/>
            <person name="Hitch T.C.A."/>
            <person name="Clavel T."/>
        </authorList>
    </citation>
    <scope>NUCLEOTIDE SEQUENCE [LARGE SCALE GENOMIC DNA]</scope>
    <source>
        <strain evidence="15 16">Oil+RF-744-GAM-WT-6</strain>
    </source>
</reference>
<evidence type="ECO:0000256" key="9">
    <source>
        <dbReference type="ARBA" id="ARBA00023136"/>
    </source>
</evidence>
<evidence type="ECO:0000256" key="13">
    <source>
        <dbReference type="ARBA" id="ARBA00042859"/>
    </source>
</evidence>
<accession>A0A7X2NRZ8</accession>
<keyword evidence="7 14" id="KW-0812">Transmembrane</keyword>
<comment type="subunit">
    <text evidence="2">Homodimer.</text>
</comment>
<dbReference type="RefSeq" id="WP_154504065.1">
    <property type="nucleotide sequence ID" value="NZ_VUMN01000010.1"/>
</dbReference>
<evidence type="ECO:0000256" key="14">
    <source>
        <dbReference type="SAM" id="Phobius"/>
    </source>
</evidence>